<evidence type="ECO:0000256" key="13">
    <source>
        <dbReference type="ARBA" id="ARBA00047559"/>
    </source>
</evidence>
<evidence type="ECO:0000256" key="4">
    <source>
        <dbReference type="ARBA" id="ARBA00012406"/>
    </source>
</evidence>
<reference evidence="18 19" key="1">
    <citation type="submission" date="2020-06" db="EMBL/GenBank/DDBJ databases">
        <authorList>
            <person name="Li R."/>
            <person name="Bekaert M."/>
        </authorList>
    </citation>
    <scope>NUCLEOTIDE SEQUENCE [LARGE SCALE GENOMIC DNA]</scope>
    <source>
        <strain evidence="19">wild</strain>
    </source>
</reference>
<dbReference type="SMART" id="SM00220">
    <property type="entry name" value="S_TKc"/>
    <property type="match status" value="1"/>
</dbReference>
<evidence type="ECO:0000256" key="15">
    <source>
        <dbReference type="SAM" id="Coils"/>
    </source>
</evidence>
<gene>
    <name evidence="18" type="ORF">MCOR_44620</name>
</gene>
<dbReference type="GO" id="GO:0005737">
    <property type="term" value="C:cytoplasm"/>
    <property type="evidence" value="ECO:0007669"/>
    <property type="project" value="UniProtKB-SubCell"/>
</dbReference>
<evidence type="ECO:0000313" key="19">
    <source>
        <dbReference type="Proteomes" id="UP000507470"/>
    </source>
</evidence>
<dbReference type="PROSITE" id="PS00108">
    <property type="entry name" value="PROTEIN_KINASE_ST"/>
    <property type="match status" value="1"/>
</dbReference>
<keyword evidence="11" id="KW-0067">ATP-binding</keyword>
<evidence type="ECO:0000313" key="18">
    <source>
        <dbReference type="EMBL" id="CAC5411540.1"/>
    </source>
</evidence>
<dbReference type="InterPro" id="IPR001245">
    <property type="entry name" value="Ser-Thr/Tyr_kinase_cat_dom"/>
</dbReference>
<feature type="region of interest" description="Disordered" evidence="16">
    <location>
        <begin position="783"/>
        <end position="802"/>
    </location>
</feature>
<proteinExistence type="inferred from homology"/>
<dbReference type="SUPFAM" id="SSF48056">
    <property type="entry name" value="Di-copper centre-containing domain"/>
    <property type="match status" value="1"/>
</dbReference>
<dbReference type="InterPro" id="IPR008271">
    <property type="entry name" value="Ser/Thr_kinase_AS"/>
</dbReference>
<evidence type="ECO:0000256" key="9">
    <source>
        <dbReference type="ARBA" id="ARBA00022741"/>
    </source>
</evidence>
<dbReference type="GO" id="GO:0016491">
    <property type="term" value="F:oxidoreductase activity"/>
    <property type="evidence" value="ECO:0007669"/>
    <property type="project" value="InterPro"/>
</dbReference>
<evidence type="ECO:0000256" key="8">
    <source>
        <dbReference type="ARBA" id="ARBA00022737"/>
    </source>
</evidence>
<dbReference type="PANTHER" id="PTHR44329">
    <property type="entry name" value="SERINE/THREONINE-PROTEIN KINASE TNNI3K-RELATED"/>
    <property type="match status" value="1"/>
</dbReference>
<evidence type="ECO:0000256" key="5">
    <source>
        <dbReference type="ARBA" id="ARBA00022490"/>
    </source>
</evidence>
<dbReference type="InterPro" id="IPR002227">
    <property type="entry name" value="Tyrosinase_Cu-bd"/>
</dbReference>
<dbReference type="PROSITE" id="PS50011">
    <property type="entry name" value="PROTEIN_KINASE_DOM"/>
    <property type="match status" value="1"/>
</dbReference>
<dbReference type="PRINTS" id="PR00092">
    <property type="entry name" value="TYROSINASE"/>
</dbReference>
<evidence type="ECO:0000256" key="3">
    <source>
        <dbReference type="ARBA" id="ARBA00006529"/>
    </source>
</evidence>
<feature type="domain" description="Protein kinase" evidence="17">
    <location>
        <begin position="128"/>
        <end position="369"/>
    </location>
</feature>
<keyword evidence="12" id="KW-0472">Membrane</keyword>
<feature type="compositionally biased region" description="Low complexity" evidence="16">
    <location>
        <begin position="659"/>
        <end position="676"/>
    </location>
</feature>
<evidence type="ECO:0000256" key="16">
    <source>
        <dbReference type="SAM" id="MobiDB-lite"/>
    </source>
</evidence>
<dbReference type="Gene3D" id="1.10.510.10">
    <property type="entry name" value="Transferase(Phosphotransferase) domain 1"/>
    <property type="match status" value="1"/>
</dbReference>
<feature type="region of interest" description="Disordered" evidence="16">
    <location>
        <begin position="648"/>
        <end position="717"/>
    </location>
</feature>
<feature type="coiled-coil region" evidence="15">
    <location>
        <begin position="415"/>
        <end position="456"/>
    </location>
</feature>
<keyword evidence="8" id="KW-0677">Repeat</keyword>
<protein>
    <recommendedName>
        <fullName evidence="4">mitogen-activated protein kinase kinase kinase</fullName>
        <ecNumber evidence="4">2.7.11.25</ecNumber>
    </recommendedName>
</protein>
<dbReference type="EMBL" id="CACVKT020007870">
    <property type="protein sequence ID" value="CAC5411540.1"/>
    <property type="molecule type" value="Genomic_DNA"/>
</dbReference>
<dbReference type="Pfam" id="PF00264">
    <property type="entry name" value="Tyrosinase"/>
    <property type="match status" value="1"/>
</dbReference>
<keyword evidence="15" id="KW-0175">Coiled coil</keyword>
<feature type="region of interest" description="Disordered" evidence="16">
    <location>
        <begin position="492"/>
        <end position="555"/>
    </location>
</feature>
<feature type="region of interest" description="Disordered" evidence="16">
    <location>
        <begin position="1"/>
        <end position="24"/>
    </location>
</feature>
<name>A0A6J8DXN2_MYTCO</name>
<evidence type="ECO:0000256" key="14">
    <source>
        <dbReference type="ARBA" id="ARBA00048329"/>
    </source>
</evidence>
<dbReference type="CDD" id="cd14059">
    <property type="entry name" value="STKc_MAP3K12_13"/>
    <property type="match status" value="1"/>
</dbReference>
<dbReference type="PRINTS" id="PR00109">
    <property type="entry name" value="TYRKINASE"/>
</dbReference>
<comment type="catalytic activity">
    <reaction evidence="13">
        <text>L-threonyl-[protein] + ATP = O-phospho-L-threonyl-[protein] + ADP + H(+)</text>
        <dbReference type="Rhea" id="RHEA:46608"/>
        <dbReference type="Rhea" id="RHEA-COMP:11060"/>
        <dbReference type="Rhea" id="RHEA-COMP:11605"/>
        <dbReference type="ChEBI" id="CHEBI:15378"/>
        <dbReference type="ChEBI" id="CHEBI:30013"/>
        <dbReference type="ChEBI" id="CHEBI:30616"/>
        <dbReference type="ChEBI" id="CHEBI:61977"/>
        <dbReference type="ChEBI" id="CHEBI:456216"/>
        <dbReference type="EC" id="2.7.11.25"/>
    </reaction>
</comment>
<evidence type="ECO:0000256" key="12">
    <source>
        <dbReference type="ARBA" id="ARBA00023136"/>
    </source>
</evidence>
<keyword evidence="6" id="KW-0723">Serine/threonine-protein kinase</keyword>
<evidence type="ECO:0000256" key="2">
    <source>
        <dbReference type="ARBA" id="ARBA00004496"/>
    </source>
</evidence>
<dbReference type="SUPFAM" id="SSF56112">
    <property type="entry name" value="Protein kinase-like (PK-like)"/>
    <property type="match status" value="1"/>
</dbReference>
<accession>A0A6J8DXN2</accession>
<dbReference type="PROSITE" id="PS00498">
    <property type="entry name" value="TYROSINASE_2"/>
    <property type="match status" value="1"/>
</dbReference>
<feature type="compositionally biased region" description="Low complexity" evidence="16">
    <location>
        <begin position="742"/>
        <end position="754"/>
    </location>
</feature>
<dbReference type="GO" id="GO:0016020">
    <property type="term" value="C:membrane"/>
    <property type="evidence" value="ECO:0007669"/>
    <property type="project" value="UniProtKB-SubCell"/>
</dbReference>
<keyword evidence="9" id="KW-0547">Nucleotide-binding</keyword>
<feature type="compositionally biased region" description="Low complexity" evidence="16">
    <location>
        <begin position="541"/>
        <end position="550"/>
    </location>
</feature>
<dbReference type="InterPro" id="IPR008922">
    <property type="entry name" value="Di-copper_centre_dom_sf"/>
</dbReference>
<dbReference type="PROSITE" id="PS00497">
    <property type="entry name" value="TYROSINASE_1"/>
    <property type="match status" value="1"/>
</dbReference>
<dbReference type="Pfam" id="PF07714">
    <property type="entry name" value="PK_Tyr_Ser-Thr"/>
    <property type="match status" value="1"/>
</dbReference>
<dbReference type="InterPro" id="IPR000719">
    <property type="entry name" value="Prot_kinase_dom"/>
</dbReference>
<keyword evidence="7 18" id="KW-0808">Transferase</keyword>
<dbReference type="FunFam" id="1.10.510.10:FF:000087">
    <property type="entry name" value="Mitogen-activated protein kinase kinase kinase 12"/>
    <property type="match status" value="1"/>
</dbReference>
<keyword evidence="19" id="KW-1185">Reference proteome</keyword>
<evidence type="ECO:0000259" key="17">
    <source>
        <dbReference type="PROSITE" id="PS50011"/>
    </source>
</evidence>
<evidence type="ECO:0000256" key="10">
    <source>
        <dbReference type="ARBA" id="ARBA00022777"/>
    </source>
</evidence>
<evidence type="ECO:0000256" key="7">
    <source>
        <dbReference type="ARBA" id="ARBA00022679"/>
    </source>
</evidence>
<dbReference type="GO" id="GO:0004709">
    <property type="term" value="F:MAP kinase kinase kinase activity"/>
    <property type="evidence" value="ECO:0007669"/>
    <property type="project" value="UniProtKB-EC"/>
</dbReference>
<dbReference type="PANTHER" id="PTHR44329:SF304">
    <property type="entry name" value="MITOGEN-ACTIVATED PROTEIN KINASE KINASE KINASE 13-LIKE ISOFORM X1"/>
    <property type="match status" value="1"/>
</dbReference>
<dbReference type="Gene3D" id="3.30.200.20">
    <property type="entry name" value="Phosphorylase Kinase, domain 1"/>
    <property type="match status" value="1"/>
</dbReference>
<dbReference type="InterPro" id="IPR011009">
    <property type="entry name" value="Kinase-like_dom_sf"/>
</dbReference>
<dbReference type="InterPro" id="IPR051681">
    <property type="entry name" value="Ser/Thr_Kinases-Pseudokinases"/>
</dbReference>
<dbReference type="Gene3D" id="1.10.1280.10">
    <property type="entry name" value="Di-copper center containing domain from catechol oxidase"/>
    <property type="match status" value="1"/>
</dbReference>
<evidence type="ECO:0000256" key="1">
    <source>
        <dbReference type="ARBA" id="ARBA00004370"/>
    </source>
</evidence>
<comment type="catalytic activity">
    <reaction evidence="14">
        <text>L-seryl-[protein] + ATP = O-phospho-L-seryl-[protein] + ADP + H(+)</text>
        <dbReference type="Rhea" id="RHEA:17989"/>
        <dbReference type="Rhea" id="RHEA-COMP:9863"/>
        <dbReference type="Rhea" id="RHEA-COMP:11604"/>
        <dbReference type="ChEBI" id="CHEBI:15378"/>
        <dbReference type="ChEBI" id="CHEBI:29999"/>
        <dbReference type="ChEBI" id="CHEBI:30616"/>
        <dbReference type="ChEBI" id="CHEBI:83421"/>
        <dbReference type="ChEBI" id="CHEBI:456216"/>
        <dbReference type="EC" id="2.7.11.25"/>
    </reaction>
</comment>
<sequence length="1579" mass="180071">MTSRTTPENPTGQDEPINSKNAPTTLNVLTNSDDFEFGNSMLYLEHDIDQLSLTEKSSDSSPSPTVPHSAPASTTTHQDEVTYRDGVTERGFFEGLLGCLRPVWTIIGKAAVNELKNEDDWEIPFENITDLQWLGSGAQGAVFLGKLNGEEVAVKKVRDVHETDIKNLRKLNHPNIISFRGVCTQAPCYCIIMEYCPYGQLYEILKDGKEIPPALILDWSKQIASGMNYLHSHKIIHRDLKSPNVLVAKNDIVKISDFGTSRTWNEKSTKMSFAGTVAWMAPEVIRNEPCSEKVDIWSFGVVLWELLSGEIPYKDVDSSAIIWGVGSNSLHLPVPSSCPEGFKLLMRQCWSPKARNRPSFRQILMHLEIASPELLNFKHQDFIEAQTIWKEEIKEQLQLIRCEGTHMPHLEEELVKRRREELRHAQDVRDHYERKLERANNLYMELTACMLQLEKRERELIKREQQLAMYAKKRKSIVRPVIRAQERLERLSKKRSYKSGSEPTSPENINMDSSLTTSSELVLPSPTKLRMRKSRHRKGSKGSLSSIFSSPAKSPTKDALHEELHAKQMQLQRDPRTVAPGVFKYLGPGTAVREYHSMDQHEYCHKDHDFGCDGDEGYSYQNCDRDLTDKNLNDVCFGCEGICSDNTCSSKRSSRISVDDSPTADTAASSSPSPVVESKSIIGIENQNNENVNESKPTLREKDSNENLNCSFDTETTTENLTTTTNDVNTDDNTIINTALNRRLSDPRSSPSLNINSHRMDSTDSEPVNVRLRERKTFRTVKHSEDSWSEEEGEVSEDDIRRSRQSYCSTLSSEGILSEEENTSEHSEQLTPDGLLSTNSSDNLHLELANCAVIHVSDGLSDREYTVRKMRDQVSVSPEHLYENSDLTSDSDECSDITVSTTVHRPARRMEAEGWSTISREQHKVIFFSLIQVSTMKEILFLLALFTVSRCNIEEQPMPSILCDCFSRNKCDVTKEKADVIHFKCINYYLAHTYTDRWYKNISGEALNYILSLQREANQVIESTRKKRQADNNLSHGIRKELRTLSREERTRFYAAVNSLKHNRIGNTNSYEAIANIHNNNALNAAHFGVAFPSWHRYFLYLFERALRRFDPTVTLPYIDTTMENSLPNPWMSNLWSAEGIGNIDGGQVNVGPFAYWRYQTEDRQYVPLTRNGGSGRDYFPADCYRNIIRENRNYRILEPIAASNRNLEACHNFAHATIGGTMNDIDVSPNDPVFYLHHCYVDKVWQDFRDNARSVLGDSYEFDYPVTADEFHKPNRAMGNLNDLTNTMGYQKDFGERITRYAPSPGEITCTTNADCQAPQFLRCSSGRCIPILRGSSSPFGRRKKRDVENEDVEYKSVMDSSYQNNFVIDGEADISQWAFIPVTLMYIRPMGQHFGCSPVRNGSIDDNYDIYSNDKTSKLWDYFKPGVDKRRVSDSQSGATKFFVQSDGISYKGRYIDYGIIDTRQMVYETVAYVGVKNPRGGAATAYLSVYDLHGHVCQPRCIDRSSKTLFYKKCSGVIKVTKEEPKMYGDDVAEAVRYRYTYNFDGYKPTSNYRDIFLQFVCEYGAEYPWNDCGNV</sequence>
<evidence type="ECO:0000256" key="11">
    <source>
        <dbReference type="ARBA" id="ARBA00022840"/>
    </source>
</evidence>
<comment type="subcellular location">
    <subcellularLocation>
        <location evidence="2">Cytoplasm</location>
    </subcellularLocation>
    <subcellularLocation>
        <location evidence="1">Membrane</location>
    </subcellularLocation>
</comment>
<dbReference type="Proteomes" id="UP000507470">
    <property type="component" value="Unassembled WGS sequence"/>
</dbReference>
<dbReference type="FunFam" id="3.30.200.20:FF:000095">
    <property type="entry name" value="Mitogen-activated protein kinase kinase kinase 12"/>
    <property type="match status" value="1"/>
</dbReference>
<comment type="similarity">
    <text evidence="3">Belongs to the protein kinase superfamily. STE Ser/Thr protein kinase family. MAP kinase kinase kinase subfamily.</text>
</comment>
<keyword evidence="10" id="KW-0418">Kinase</keyword>
<keyword evidence="5" id="KW-0963">Cytoplasm</keyword>
<feature type="compositionally biased region" description="Polar residues" evidence="16">
    <location>
        <begin position="53"/>
        <end position="63"/>
    </location>
</feature>
<feature type="compositionally biased region" description="Basic residues" evidence="16">
    <location>
        <begin position="529"/>
        <end position="540"/>
    </location>
</feature>
<feature type="region of interest" description="Disordered" evidence="16">
    <location>
        <begin position="53"/>
        <end position="80"/>
    </location>
</feature>
<organism evidence="18 19">
    <name type="scientific">Mytilus coruscus</name>
    <name type="common">Sea mussel</name>
    <dbReference type="NCBI Taxonomy" id="42192"/>
    <lineage>
        <taxon>Eukaryota</taxon>
        <taxon>Metazoa</taxon>
        <taxon>Spiralia</taxon>
        <taxon>Lophotrochozoa</taxon>
        <taxon>Mollusca</taxon>
        <taxon>Bivalvia</taxon>
        <taxon>Autobranchia</taxon>
        <taxon>Pteriomorphia</taxon>
        <taxon>Mytilida</taxon>
        <taxon>Mytiloidea</taxon>
        <taxon>Mytilidae</taxon>
        <taxon>Mytilinae</taxon>
        <taxon>Mytilus</taxon>
    </lineage>
</organism>
<feature type="compositionally biased region" description="Acidic residues" evidence="16">
    <location>
        <begin position="787"/>
        <end position="797"/>
    </location>
</feature>
<dbReference type="EC" id="2.7.11.25" evidence="4"/>
<feature type="region of interest" description="Disordered" evidence="16">
    <location>
        <begin position="811"/>
        <end position="838"/>
    </location>
</feature>
<feature type="compositionally biased region" description="Polar residues" evidence="16">
    <location>
        <begin position="498"/>
        <end position="520"/>
    </location>
</feature>
<dbReference type="OrthoDB" id="339325at2759"/>
<feature type="region of interest" description="Disordered" evidence="16">
    <location>
        <begin position="742"/>
        <end position="767"/>
    </location>
</feature>
<dbReference type="GO" id="GO:0005524">
    <property type="term" value="F:ATP binding"/>
    <property type="evidence" value="ECO:0007669"/>
    <property type="project" value="UniProtKB-KW"/>
</dbReference>
<evidence type="ECO:0000256" key="6">
    <source>
        <dbReference type="ARBA" id="ARBA00022527"/>
    </source>
</evidence>
<feature type="compositionally biased region" description="Polar residues" evidence="16">
    <location>
        <begin position="685"/>
        <end position="696"/>
    </location>
</feature>